<evidence type="ECO:0000313" key="1">
    <source>
        <dbReference type="EMBL" id="CDL38121.1"/>
    </source>
</evidence>
<name>A0A7G2IP38_CITFR</name>
<dbReference type="EMBL" id="CBWP010000039">
    <property type="protein sequence ID" value="CDL38121.1"/>
    <property type="molecule type" value="Genomic_DNA"/>
</dbReference>
<sequence length="38" mass="4192">MLNSTLGQCAQIHLIASDVIYSKENESAKALKQNNMNI</sequence>
<reference evidence="1 2" key="1">
    <citation type="submission" date="2013-10" db="EMBL/GenBank/DDBJ databases">
        <title>Antibiotic resistance diversity of beta-lactamase producers in the General Hospital Vienna.</title>
        <authorList>
            <person name="Barisic I."/>
            <person name="Mitteregger D."/>
            <person name="Hirschl A.M."/>
            <person name="Noehammer C."/>
            <person name="Wiesinger-Mayr H."/>
        </authorList>
    </citation>
    <scope>NUCLEOTIDE SEQUENCE [LARGE SCALE GENOMIC DNA]</scope>
    <source>
        <strain evidence="1 2">ISC11</strain>
    </source>
</reference>
<comment type="caution">
    <text evidence="1">The sequence shown here is derived from an EMBL/GenBank/DDBJ whole genome shotgun (WGS) entry which is preliminary data.</text>
</comment>
<protein>
    <submittedName>
        <fullName evidence="1">Uncharacterized protein</fullName>
    </submittedName>
</protein>
<dbReference type="AlphaFoldDB" id="A0A7G2IP38"/>
<accession>A0A7G2IP38</accession>
<organism evidence="1 2">
    <name type="scientific">Citrobacter freundii</name>
    <dbReference type="NCBI Taxonomy" id="546"/>
    <lineage>
        <taxon>Bacteria</taxon>
        <taxon>Pseudomonadati</taxon>
        <taxon>Pseudomonadota</taxon>
        <taxon>Gammaproteobacteria</taxon>
        <taxon>Enterobacterales</taxon>
        <taxon>Enterobacteriaceae</taxon>
        <taxon>Citrobacter</taxon>
        <taxon>Citrobacter freundii complex</taxon>
    </lineage>
</organism>
<dbReference type="Proteomes" id="UP000019194">
    <property type="component" value="Unassembled WGS sequence"/>
</dbReference>
<evidence type="ECO:0000313" key="2">
    <source>
        <dbReference type="Proteomes" id="UP000019194"/>
    </source>
</evidence>
<proteinExistence type="predicted"/>